<dbReference type="EMBL" id="JBJKFK010001201">
    <property type="protein sequence ID" value="KAL3313755.1"/>
    <property type="molecule type" value="Genomic_DNA"/>
</dbReference>
<reference evidence="1 2" key="1">
    <citation type="submission" date="2024-11" db="EMBL/GenBank/DDBJ databases">
        <title>Adaptive evolution of stress response genes in parasites aligns with host niche diversity.</title>
        <authorList>
            <person name="Hahn C."/>
            <person name="Resl P."/>
        </authorList>
    </citation>
    <scope>NUCLEOTIDE SEQUENCE [LARGE SCALE GENOMIC DNA]</scope>
    <source>
        <strain evidence="1">EGGRZ-B1_66</strain>
        <tissue evidence="1">Body</tissue>
    </source>
</reference>
<sequence length="83" mass="9591">MIWSSIGSYPYYHGNRLSTVPYASTNQTSGVRKASHPCQIKAPPMYLGMRRSIVCENLDLDDSLERRHSWLSFCSQLSPVRRW</sequence>
<comment type="caution">
    <text evidence="1">The sequence shown here is derived from an EMBL/GenBank/DDBJ whole genome shotgun (WGS) entry which is preliminary data.</text>
</comment>
<gene>
    <name evidence="1" type="ORF">Ciccas_007636</name>
</gene>
<keyword evidence="2" id="KW-1185">Reference proteome</keyword>
<evidence type="ECO:0000313" key="1">
    <source>
        <dbReference type="EMBL" id="KAL3313755.1"/>
    </source>
</evidence>
<name>A0ABD2Q2A2_9PLAT</name>
<dbReference type="AlphaFoldDB" id="A0ABD2Q2A2"/>
<organism evidence="1 2">
    <name type="scientific">Cichlidogyrus casuarinus</name>
    <dbReference type="NCBI Taxonomy" id="1844966"/>
    <lineage>
        <taxon>Eukaryota</taxon>
        <taxon>Metazoa</taxon>
        <taxon>Spiralia</taxon>
        <taxon>Lophotrochozoa</taxon>
        <taxon>Platyhelminthes</taxon>
        <taxon>Monogenea</taxon>
        <taxon>Monopisthocotylea</taxon>
        <taxon>Dactylogyridea</taxon>
        <taxon>Ancyrocephalidae</taxon>
        <taxon>Cichlidogyrus</taxon>
    </lineage>
</organism>
<protein>
    <submittedName>
        <fullName evidence="1">Uncharacterized protein</fullName>
    </submittedName>
</protein>
<proteinExistence type="predicted"/>
<dbReference type="Proteomes" id="UP001626550">
    <property type="component" value="Unassembled WGS sequence"/>
</dbReference>
<evidence type="ECO:0000313" key="2">
    <source>
        <dbReference type="Proteomes" id="UP001626550"/>
    </source>
</evidence>
<accession>A0ABD2Q2A2</accession>